<dbReference type="Proteomes" id="UP001470230">
    <property type="component" value="Unassembled WGS sequence"/>
</dbReference>
<evidence type="ECO:0000313" key="4">
    <source>
        <dbReference type="Proteomes" id="UP001470230"/>
    </source>
</evidence>
<keyword evidence="4" id="KW-1185">Reference proteome</keyword>
<dbReference type="PANTHER" id="PTHR28498:SF1">
    <property type="entry name" value="ZINC FINGER SWIM DOMAIN-CONTAINING PROTEIN 7"/>
    <property type="match status" value="1"/>
</dbReference>
<name>A0ABR2K8Q6_9EUKA</name>
<sequence>MDAGEAGFLELLKKIEEEGLTQEIQLFLTVLLPPKLVSGSIKLLYHDASIKCYIAKKSRRLFWTIMSKKNKYLIFSDTNTKFCSCLSYANNAVKKGQYPFCKHILTIYFCEALQKKGDISQFSKEEIDDDSFSELIASNVFYIAFRAKKS</sequence>
<reference evidence="3 4" key="1">
    <citation type="submission" date="2024-04" db="EMBL/GenBank/DDBJ databases">
        <title>Tritrichomonas musculus Genome.</title>
        <authorList>
            <person name="Alves-Ferreira E."/>
            <person name="Grigg M."/>
            <person name="Lorenzi H."/>
            <person name="Galac M."/>
        </authorList>
    </citation>
    <scope>NUCLEOTIDE SEQUENCE [LARGE SCALE GENOMIC DNA]</scope>
    <source>
        <strain evidence="3 4">EAF2021</strain>
    </source>
</reference>
<feature type="domain" description="SWIM-type" evidence="2">
    <location>
        <begin position="72"/>
        <end position="112"/>
    </location>
</feature>
<keyword evidence="1" id="KW-0862">Zinc</keyword>
<keyword evidence="1" id="KW-0863">Zinc-finger</keyword>
<dbReference type="InterPro" id="IPR007527">
    <property type="entry name" value="Znf_SWIM"/>
</dbReference>
<proteinExistence type="predicted"/>
<protein>
    <recommendedName>
        <fullName evidence="2">SWIM-type domain-containing protein</fullName>
    </recommendedName>
</protein>
<organism evidence="3 4">
    <name type="scientific">Tritrichomonas musculus</name>
    <dbReference type="NCBI Taxonomy" id="1915356"/>
    <lineage>
        <taxon>Eukaryota</taxon>
        <taxon>Metamonada</taxon>
        <taxon>Parabasalia</taxon>
        <taxon>Tritrichomonadida</taxon>
        <taxon>Tritrichomonadidae</taxon>
        <taxon>Tritrichomonas</taxon>
    </lineage>
</organism>
<comment type="caution">
    <text evidence="3">The sequence shown here is derived from an EMBL/GenBank/DDBJ whole genome shotgun (WGS) entry which is preliminary data.</text>
</comment>
<evidence type="ECO:0000259" key="2">
    <source>
        <dbReference type="PROSITE" id="PS50966"/>
    </source>
</evidence>
<keyword evidence="1" id="KW-0479">Metal-binding</keyword>
<dbReference type="PROSITE" id="PS50966">
    <property type="entry name" value="ZF_SWIM"/>
    <property type="match status" value="1"/>
</dbReference>
<evidence type="ECO:0000313" key="3">
    <source>
        <dbReference type="EMBL" id="KAK8887519.1"/>
    </source>
</evidence>
<dbReference type="EMBL" id="JAPFFF010000006">
    <property type="protein sequence ID" value="KAK8887519.1"/>
    <property type="molecule type" value="Genomic_DNA"/>
</dbReference>
<accession>A0ABR2K8Q6</accession>
<gene>
    <name evidence="3" type="ORF">M9Y10_038568</name>
</gene>
<evidence type="ECO:0000256" key="1">
    <source>
        <dbReference type="PROSITE-ProRule" id="PRU00325"/>
    </source>
</evidence>
<dbReference type="PANTHER" id="PTHR28498">
    <property type="entry name" value="ZINC FINGER SWIM DOMAIN-CONTAINING PROTEIN 7"/>
    <property type="match status" value="1"/>
</dbReference>